<dbReference type="Proteomes" id="UP000571017">
    <property type="component" value="Unassembled WGS sequence"/>
</dbReference>
<dbReference type="AlphaFoldDB" id="A0A838CXN8"/>
<sequence>MARKGKITPPSDFAQVFSHSLTYNKSFTPREVDPVDEQSESDAMLNHYLDEEEK</sequence>
<proteinExistence type="predicted"/>
<gene>
    <name evidence="2" type="ORF">H0266_17555</name>
</gene>
<protein>
    <submittedName>
        <fullName evidence="2">Uncharacterized protein</fullName>
    </submittedName>
</protein>
<keyword evidence="3" id="KW-1185">Reference proteome</keyword>
<evidence type="ECO:0000256" key="1">
    <source>
        <dbReference type="SAM" id="MobiDB-lite"/>
    </source>
</evidence>
<accession>A0A838CXN8</accession>
<evidence type="ECO:0000313" key="2">
    <source>
        <dbReference type="EMBL" id="MBA2176698.1"/>
    </source>
</evidence>
<feature type="region of interest" description="Disordered" evidence="1">
    <location>
        <begin position="29"/>
        <end position="54"/>
    </location>
</feature>
<dbReference type="RefSeq" id="WP_181473753.1">
    <property type="nucleotide sequence ID" value="NZ_JACEFG010000004.1"/>
</dbReference>
<reference evidence="2 3" key="1">
    <citation type="journal article" date="2004" name="Extremophiles">
        <title>Halobacillus locisalis sp. nov., a halophilic bacterium isolated from a marine solar saltern of the Yellow Sea in Korea.</title>
        <authorList>
            <person name="Yoon J.H."/>
            <person name="Kang K.H."/>
            <person name="Oh T.K."/>
            <person name="Park Y.H."/>
        </authorList>
    </citation>
    <scope>NUCLEOTIDE SEQUENCE [LARGE SCALE GENOMIC DNA]</scope>
    <source>
        <strain evidence="2 3">KCTC 3788</strain>
    </source>
</reference>
<dbReference type="EMBL" id="JACEFG010000004">
    <property type="protein sequence ID" value="MBA2176698.1"/>
    <property type="molecule type" value="Genomic_DNA"/>
</dbReference>
<name>A0A838CXN8_9BACI</name>
<evidence type="ECO:0000313" key="3">
    <source>
        <dbReference type="Proteomes" id="UP000571017"/>
    </source>
</evidence>
<comment type="caution">
    <text evidence="2">The sequence shown here is derived from an EMBL/GenBank/DDBJ whole genome shotgun (WGS) entry which is preliminary data.</text>
</comment>
<organism evidence="2 3">
    <name type="scientific">Halobacillus locisalis</name>
    <dbReference type="NCBI Taxonomy" id="220753"/>
    <lineage>
        <taxon>Bacteria</taxon>
        <taxon>Bacillati</taxon>
        <taxon>Bacillota</taxon>
        <taxon>Bacilli</taxon>
        <taxon>Bacillales</taxon>
        <taxon>Bacillaceae</taxon>
        <taxon>Halobacillus</taxon>
    </lineage>
</organism>